<keyword evidence="7" id="KW-1185">Reference proteome</keyword>
<evidence type="ECO:0000313" key="7">
    <source>
        <dbReference type="Proteomes" id="UP001147733"/>
    </source>
</evidence>
<evidence type="ECO:0000256" key="3">
    <source>
        <dbReference type="ARBA" id="ARBA00022989"/>
    </source>
</evidence>
<dbReference type="InterPro" id="IPR007568">
    <property type="entry name" value="RTA1"/>
</dbReference>
<feature type="transmembrane region" description="Helical" evidence="5">
    <location>
        <begin position="17"/>
        <end position="39"/>
    </location>
</feature>
<keyword evidence="3 5" id="KW-1133">Transmembrane helix</keyword>
<evidence type="ECO:0000256" key="5">
    <source>
        <dbReference type="SAM" id="Phobius"/>
    </source>
</evidence>
<accession>A0A9W9PCW6</accession>
<keyword evidence="2 5" id="KW-0812">Transmembrane</keyword>
<evidence type="ECO:0000256" key="4">
    <source>
        <dbReference type="ARBA" id="ARBA00023136"/>
    </source>
</evidence>
<dbReference type="RefSeq" id="XP_056504696.1">
    <property type="nucleotide sequence ID" value="XM_056638939.1"/>
</dbReference>
<name>A0A9W9PCW6_PENCI</name>
<dbReference type="Proteomes" id="UP001147733">
    <property type="component" value="Unassembled WGS sequence"/>
</dbReference>
<protein>
    <submittedName>
        <fullName evidence="6">RTA1 like protein-domain-containing protein</fullName>
    </submittedName>
</protein>
<comment type="caution">
    <text evidence="6">The sequence shown here is derived from an EMBL/GenBank/DDBJ whole genome shotgun (WGS) entry which is preliminary data.</text>
</comment>
<reference evidence="6" key="1">
    <citation type="submission" date="2022-11" db="EMBL/GenBank/DDBJ databases">
        <authorList>
            <person name="Petersen C."/>
        </authorList>
    </citation>
    <scope>NUCLEOTIDE SEQUENCE</scope>
    <source>
        <strain evidence="6">IBT 23319</strain>
    </source>
</reference>
<dbReference type="GO" id="GO:0016020">
    <property type="term" value="C:membrane"/>
    <property type="evidence" value="ECO:0007669"/>
    <property type="project" value="UniProtKB-SubCell"/>
</dbReference>
<gene>
    <name evidence="6" type="ORF">N7469_000019</name>
</gene>
<proteinExistence type="predicted"/>
<reference evidence="6" key="2">
    <citation type="journal article" date="2023" name="IMA Fungus">
        <title>Comparative genomic study of the Penicillium genus elucidates a diverse pangenome and 15 lateral gene transfer events.</title>
        <authorList>
            <person name="Petersen C."/>
            <person name="Sorensen T."/>
            <person name="Nielsen M.R."/>
            <person name="Sondergaard T.E."/>
            <person name="Sorensen J.L."/>
            <person name="Fitzpatrick D.A."/>
            <person name="Frisvad J.C."/>
            <person name="Nielsen K.L."/>
        </authorList>
    </citation>
    <scope>NUCLEOTIDE SEQUENCE</scope>
    <source>
        <strain evidence="6">IBT 23319</strain>
    </source>
</reference>
<dbReference type="PANTHER" id="PTHR31465">
    <property type="entry name" value="PROTEIN RTA1-RELATED"/>
    <property type="match status" value="1"/>
</dbReference>
<keyword evidence="4 5" id="KW-0472">Membrane</keyword>
<dbReference type="GeneID" id="81378106"/>
<evidence type="ECO:0000313" key="6">
    <source>
        <dbReference type="EMBL" id="KAJ5241692.1"/>
    </source>
</evidence>
<feature type="transmembrane region" description="Helical" evidence="5">
    <location>
        <begin position="51"/>
        <end position="75"/>
    </location>
</feature>
<dbReference type="PANTHER" id="PTHR31465:SF27">
    <property type="entry name" value="DOMAIN PROTEIN, PUTATIVE (AFU_ORTHOLOGUE AFUA_3G01030)-RELATED"/>
    <property type="match status" value="1"/>
</dbReference>
<dbReference type="Pfam" id="PF04479">
    <property type="entry name" value="RTA1"/>
    <property type="match status" value="1"/>
</dbReference>
<comment type="subcellular location">
    <subcellularLocation>
        <location evidence="1">Membrane</location>
        <topology evidence="1">Multi-pass membrane protein</topology>
    </subcellularLocation>
</comment>
<organism evidence="6 7">
    <name type="scientific">Penicillium citrinum</name>
    <dbReference type="NCBI Taxonomy" id="5077"/>
    <lineage>
        <taxon>Eukaryota</taxon>
        <taxon>Fungi</taxon>
        <taxon>Dikarya</taxon>
        <taxon>Ascomycota</taxon>
        <taxon>Pezizomycotina</taxon>
        <taxon>Eurotiomycetes</taxon>
        <taxon>Eurotiomycetidae</taxon>
        <taxon>Eurotiales</taxon>
        <taxon>Aspergillaceae</taxon>
        <taxon>Penicillium</taxon>
    </lineage>
</organism>
<dbReference type="OrthoDB" id="3358017at2759"/>
<sequence length="127" mass="14711">MDRFSAGESSPSWKKDLYVLDGISALIMIRSIVSVIEYVMGQKGYLLSHEWAMYIFDSLLMLGVMGIWTFWYPAGLHEHVRPDSDMLPMQNFEEMMSKALYILIYFPFFLKVKGATWKLSSISKSIH</sequence>
<evidence type="ECO:0000256" key="2">
    <source>
        <dbReference type="ARBA" id="ARBA00022692"/>
    </source>
</evidence>
<evidence type="ECO:0000256" key="1">
    <source>
        <dbReference type="ARBA" id="ARBA00004141"/>
    </source>
</evidence>
<dbReference type="AlphaFoldDB" id="A0A9W9PCW6"/>
<dbReference type="EMBL" id="JAPQKT010000001">
    <property type="protein sequence ID" value="KAJ5241692.1"/>
    <property type="molecule type" value="Genomic_DNA"/>
</dbReference>